<dbReference type="CDD" id="cd12914">
    <property type="entry name" value="PDC1_DGC_like"/>
    <property type="match status" value="1"/>
</dbReference>
<dbReference type="Gene3D" id="3.30.450.20">
    <property type="entry name" value="PAS domain"/>
    <property type="match status" value="3"/>
</dbReference>
<dbReference type="GO" id="GO:0000155">
    <property type="term" value="F:phosphorelay sensor kinase activity"/>
    <property type="evidence" value="ECO:0007669"/>
    <property type="project" value="InterPro"/>
</dbReference>
<feature type="domain" description="Response regulatory" evidence="8">
    <location>
        <begin position="738"/>
        <end position="854"/>
    </location>
</feature>
<feature type="domain" description="PAS" evidence="9">
    <location>
        <begin position="332"/>
        <end position="402"/>
    </location>
</feature>
<feature type="modified residue" description="4-aspartylphosphate" evidence="5">
    <location>
        <position position="789"/>
    </location>
</feature>
<dbReference type="FunFam" id="3.30.565.10:FF:000010">
    <property type="entry name" value="Sensor histidine kinase RcsC"/>
    <property type="match status" value="1"/>
</dbReference>
<dbReference type="SMART" id="SM00091">
    <property type="entry name" value="PAS"/>
    <property type="match status" value="1"/>
</dbReference>
<dbReference type="PRINTS" id="PR00344">
    <property type="entry name" value="BCTRLSENSOR"/>
</dbReference>
<comment type="catalytic activity">
    <reaction evidence="1">
        <text>ATP + protein L-histidine = ADP + protein N-phospho-L-histidine.</text>
        <dbReference type="EC" id="2.7.13.3"/>
    </reaction>
</comment>
<dbReference type="PROSITE" id="PS50113">
    <property type="entry name" value="PAC"/>
    <property type="match status" value="1"/>
</dbReference>
<dbReference type="InterPro" id="IPR003661">
    <property type="entry name" value="HisK_dim/P_dom"/>
</dbReference>
<dbReference type="SUPFAM" id="SSF52172">
    <property type="entry name" value="CheY-like"/>
    <property type="match status" value="2"/>
</dbReference>
<evidence type="ECO:0000256" key="6">
    <source>
        <dbReference type="SAM" id="Phobius"/>
    </source>
</evidence>
<evidence type="ECO:0000259" key="7">
    <source>
        <dbReference type="PROSITE" id="PS50109"/>
    </source>
</evidence>
<dbReference type="SMART" id="SM00448">
    <property type="entry name" value="REC"/>
    <property type="match status" value="2"/>
</dbReference>
<keyword evidence="12" id="KW-1185">Reference proteome</keyword>
<dbReference type="InterPro" id="IPR000014">
    <property type="entry name" value="PAS"/>
</dbReference>
<evidence type="ECO:0000256" key="3">
    <source>
        <dbReference type="ARBA" id="ARBA00022553"/>
    </source>
</evidence>
<dbReference type="Pfam" id="PF22588">
    <property type="entry name" value="dCache_1_like"/>
    <property type="match status" value="1"/>
</dbReference>
<name>A0A1H3EQQ0_ALLWA</name>
<dbReference type="STRING" id="61595.SAMN05421644_11432"/>
<dbReference type="SMART" id="SM00086">
    <property type="entry name" value="PAC"/>
    <property type="match status" value="1"/>
</dbReference>
<keyword evidence="6" id="KW-1133">Transmembrane helix</keyword>
<accession>A0A1H3EQQ0</accession>
<dbReference type="SUPFAM" id="SSF55874">
    <property type="entry name" value="ATPase domain of HSP90 chaperone/DNA topoisomerase II/histidine kinase"/>
    <property type="match status" value="1"/>
</dbReference>
<dbReference type="InterPro" id="IPR004358">
    <property type="entry name" value="Sig_transdc_His_kin-like_C"/>
</dbReference>
<dbReference type="NCBIfam" id="TIGR00229">
    <property type="entry name" value="sensory_box"/>
    <property type="match status" value="1"/>
</dbReference>
<dbReference type="RefSeq" id="WP_177169000.1">
    <property type="nucleotide sequence ID" value="NZ_FNOW01000014.1"/>
</dbReference>
<evidence type="ECO:0000256" key="2">
    <source>
        <dbReference type="ARBA" id="ARBA00012438"/>
    </source>
</evidence>
<feature type="transmembrane region" description="Helical" evidence="6">
    <location>
        <begin position="15"/>
        <end position="37"/>
    </location>
</feature>
<evidence type="ECO:0000256" key="5">
    <source>
        <dbReference type="PROSITE-ProRule" id="PRU00169"/>
    </source>
</evidence>
<dbReference type="InterPro" id="IPR000700">
    <property type="entry name" value="PAS-assoc_C"/>
</dbReference>
<keyword evidence="6" id="KW-0812">Transmembrane</keyword>
<dbReference type="Pfam" id="PF08448">
    <property type="entry name" value="PAS_4"/>
    <property type="match status" value="1"/>
</dbReference>
<dbReference type="SUPFAM" id="SSF47384">
    <property type="entry name" value="Homodimeric domain of signal transducing histidine kinase"/>
    <property type="match status" value="1"/>
</dbReference>
<dbReference type="Pfam" id="PF00512">
    <property type="entry name" value="HisKA"/>
    <property type="match status" value="1"/>
</dbReference>
<evidence type="ECO:0000256" key="4">
    <source>
        <dbReference type="ARBA" id="ARBA00023012"/>
    </source>
</evidence>
<dbReference type="PANTHER" id="PTHR45339">
    <property type="entry name" value="HYBRID SIGNAL TRANSDUCTION HISTIDINE KINASE J"/>
    <property type="match status" value="1"/>
</dbReference>
<feature type="domain" description="PAC" evidence="10">
    <location>
        <begin position="406"/>
        <end position="458"/>
    </location>
</feature>
<evidence type="ECO:0000256" key="1">
    <source>
        <dbReference type="ARBA" id="ARBA00000085"/>
    </source>
</evidence>
<dbReference type="Pfam" id="PF02518">
    <property type="entry name" value="HATPase_c"/>
    <property type="match status" value="1"/>
</dbReference>
<dbReference type="InterPro" id="IPR013656">
    <property type="entry name" value="PAS_4"/>
</dbReference>
<evidence type="ECO:0000313" key="11">
    <source>
        <dbReference type="EMBL" id="SDX80877.1"/>
    </source>
</evidence>
<feature type="domain" description="Response regulatory" evidence="8">
    <location>
        <begin position="889"/>
        <end position="1008"/>
    </location>
</feature>
<dbReference type="CDD" id="cd00082">
    <property type="entry name" value="HisKA"/>
    <property type="match status" value="1"/>
</dbReference>
<dbReference type="PANTHER" id="PTHR45339:SF1">
    <property type="entry name" value="HYBRID SIGNAL TRANSDUCTION HISTIDINE KINASE J"/>
    <property type="match status" value="1"/>
</dbReference>
<dbReference type="Proteomes" id="UP000198672">
    <property type="component" value="Unassembled WGS sequence"/>
</dbReference>
<organism evidence="11 12">
    <name type="scientific">Allochromatium warmingii</name>
    <name type="common">Chromatium warmingii</name>
    <dbReference type="NCBI Taxonomy" id="61595"/>
    <lineage>
        <taxon>Bacteria</taxon>
        <taxon>Pseudomonadati</taxon>
        <taxon>Pseudomonadota</taxon>
        <taxon>Gammaproteobacteria</taxon>
        <taxon>Chromatiales</taxon>
        <taxon>Chromatiaceae</taxon>
        <taxon>Allochromatium</taxon>
    </lineage>
</organism>
<gene>
    <name evidence="11" type="ORF">SAMN05421644_11432</name>
</gene>
<dbReference type="InterPro" id="IPR003594">
    <property type="entry name" value="HATPase_dom"/>
</dbReference>
<feature type="modified residue" description="4-aspartylphosphate" evidence="5">
    <location>
        <position position="941"/>
    </location>
</feature>
<dbReference type="AlphaFoldDB" id="A0A1H3EQQ0"/>
<dbReference type="CDD" id="cd16922">
    <property type="entry name" value="HATPase_EvgS-ArcB-TorS-like"/>
    <property type="match status" value="1"/>
</dbReference>
<feature type="domain" description="Histidine kinase" evidence="7">
    <location>
        <begin position="494"/>
        <end position="711"/>
    </location>
</feature>
<keyword evidence="3 5" id="KW-0597">Phosphoprotein</keyword>
<dbReference type="SMART" id="SM00387">
    <property type="entry name" value="HATPase_c"/>
    <property type="match status" value="1"/>
</dbReference>
<evidence type="ECO:0000259" key="9">
    <source>
        <dbReference type="PROSITE" id="PS50112"/>
    </source>
</evidence>
<dbReference type="InterPro" id="IPR054327">
    <property type="entry name" value="His-kinase-like_sensor"/>
</dbReference>
<proteinExistence type="predicted"/>
<keyword evidence="6" id="KW-0472">Membrane</keyword>
<sequence length="1009" mass="111648">MTTTPPAADATGRGWIYALYFLLMSVLVSSLLLYFLIYTHRQTERSIQDACINEAQVIANQLDSMWRRIDTSTALIAERFHDQLLDLTSADLYAPNHPRTRRIEAELTALARNFPEGAGYFVFDRQGVLRLANDRTVVGTRITDRDYFRTSLAAPSTALRFSPTLISKLTAQRVLVGYRAVVDDANQLQALIVAVINLEYLEQSFAHIRVGKQGMISVRRRDDSTLVVRWPVIADKLNSPALDTPPYQQILSGAERGVVRYIGLSDGVGRVFAYHTISDFPFYVLVGRSITEQFRFWRTSALVSIALTLVGLGFIALFFYRLRQSERVLRHSEQRFRDLAMMLSDWVWEVDITGRYTYVSEQAERILGYPPAAMLGRTVFEFMPPEEAARISDVFRDIVTHAAQFRDLENICLHRDGGRRVIISSGTPIFSEYGELIGYRGADRDSTEQRRLADELAQHQHHLEELVTQRTAELAAAKDEADAANHAKSLFLANMSHEIRTPLNGVLGLAQIGYRDSSGKAQAYFARILHSGRLLLGVINDILDFSKIEAGKLTIESVPFAPRQLALDCLALMAERAAEKGVHLTAQLAPALPAACLGDPTRLTQILLNLLFNAVKFTEQGTITLDVAPNPDTSRLCYRVTDTGIGMTPEQLGRLFTPFEQADASTTRKYGGTGLGLSISYGLARLMGGEIQVTSALGQGTCFKLWLPCQPVAATALRTTEIADIPPTSPQQRLAGLRILVAEDNEINQLVISDMLNREGVQLTLVSTGREAVAAVTQAVVPFDLVLMDVQMPEMDGLEATRRLQVLAPTLPIIGQTAHALHEELEKCRQAGMIETLTKPIDHEQLVERVLQVIRLTAAAETAALAVAPPSDALTALEQQLRDRHPGRYVLLVEDEPINQEVALALLVEGAGLRVDVADTGREALALAQSRAQRYDLILMDSRMPEMDGLEAATAIRQLPGYATVPILSMTASDLGEDIQACYDAGMNDRVAKPIDPHDLYQTLLKWLP</sequence>
<dbReference type="CDD" id="cd12915">
    <property type="entry name" value="PDC2_DGC_like"/>
    <property type="match status" value="1"/>
</dbReference>
<dbReference type="InterPro" id="IPR036097">
    <property type="entry name" value="HisK_dim/P_sf"/>
</dbReference>
<dbReference type="PROSITE" id="PS50109">
    <property type="entry name" value="HIS_KIN"/>
    <property type="match status" value="1"/>
</dbReference>
<dbReference type="PROSITE" id="PS50112">
    <property type="entry name" value="PAS"/>
    <property type="match status" value="1"/>
</dbReference>
<dbReference type="PROSITE" id="PS50110">
    <property type="entry name" value="RESPONSE_REGULATORY"/>
    <property type="match status" value="2"/>
</dbReference>
<dbReference type="CDD" id="cd17546">
    <property type="entry name" value="REC_hyHK_CKI1_RcsC-like"/>
    <property type="match status" value="2"/>
</dbReference>
<dbReference type="Pfam" id="PF00072">
    <property type="entry name" value="Response_reg"/>
    <property type="match status" value="2"/>
</dbReference>
<dbReference type="InterPro" id="IPR035965">
    <property type="entry name" value="PAS-like_dom_sf"/>
</dbReference>
<dbReference type="EC" id="2.7.13.3" evidence="2"/>
<dbReference type="InterPro" id="IPR001789">
    <property type="entry name" value="Sig_transdc_resp-reg_receiver"/>
</dbReference>
<evidence type="ECO:0000313" key="12">
    <source>
        <dbReference type="Proteomes" id="UP000198672"/>
    </source>
</evidence>
<keyword evidence="4" id="KW-0902">Two-component regulatory system</keyword>
<dbReference type="Gene3D" id="3.30.565.10">
    <property type="entry name" value="Histidine kinase-like ATPase, C-terminal domain"/>
    <property type="match status" value="1"/>
</dbReference>
<protein>
    <recommendedName>
        <fullName evidence="2">histidine kinase</fullName>
        <ecNumber evidence="2">2.7.13.3</ecNumber>
    </recommendedName>
</protein>
<dbReference type="InterPro" id="IPR011006">
    <property type="entry name" value="CheY-like_superfamily"/>
</dbReference>
<dbReference type="SUPFAM" id="SSF55785">
    <property type="entry name" value="PYP-like sensor domain (PAS domain)"/>
    <property type="match status" value="1"/>
</dbReference>
<reference evidence="12" key="1">
    <citation type="submission" date="2016-10" db="EMBL/GenBank/DDBJ databases">
        <authorList>
            <person name="Varghese N."/>
            <person name="Submissions S."/>
        </authorList>
    </citation>
    <scope>NUCLEOTIDE SEQUENCE [LARGE SCALE GENOMIC DNA]</scope>
    <source>
        <strain evidence="12">DSM 173</strain>
    </source>
</reference>
<dbReference type="Gene3D" id="1.10.287.130">
    <property type="match status" value="1"/>
</dbReference>
<dbReference type="InterPro" id="IPR001610">
    <property type="entry name" value="PAC"/>
</dbReference>
<dbReference type="Gene3D" id="3.40.50.2300">
    <property type="match status" value="2"/>
</dbReference>
<dbReference type="SMART" id="SM00388">
    <property type="entry name" value="HisKA"/>
    <property type="match status" value="1"/>
</dbReference>
<evidence type="ECO:0000259" key="10">
    <source>
        <dbReference type="PROSITE" id="PS50113"/>
    </source>
</evidence>
<dbReference type="EMBL" id="FNOW01000014">
    <property type="protein sequence ID" value="SDX80877.1"/>
    <property type="molecule type" value="Genomic_DNA"/>
</dbReference>
<evidence type="ECO:0000259" key="8">
    <source>
        <dbReference type="PROSITE" id="PS50110"/>
    </source>
</evidence>
<dbReference type="InterPro" id="IPR036890">
    <property type="entry name" value="HATPase_C_sf"/>
</dbReference>
<dbReference type="CDD" id="cd00130">
    <property type="entry name" value="PAS"/>
    <property type="match status" value="1"/>
</dbReference>
<dbReference type="InterPro" id="IPR005467">
    <property type="entry name" value="His_kinase_dom"/>
</dbReference>
<feature type="transmembrane region" description="Helical" evidence="6">
    <location>
        <begin position="301"/>
        <end position="320"/>
    </location>
</feature>